<evidence type="ECO:0000313" key="4">
    <source>
        <dbReference type="Proteomes" id="UP000464318"/>
    </source>
</evidence>
<dbReference type="GO" id="GO:0005524">
    <property type="term" value="F:ATP binding"/>
    <property type="evidence" value="ECO:0007669"/>
    <property type="project" value="UniProtKB-KW"/>
</dbReference>
<dbReference type="PROSITE" id="PS00455">
    <property type="entry name" value="AMP_BINDING"/>
    <property type="match status" value="1"/>
</dbReference>
<reference evidence="3 4" key="1">
    <citation type="submission" date="2018-04" db="EMBL/GenBank/DDBJ databases">
        <title>Characteristic and Complete Genome Sequencing of A Novel Member of Infective Endocarditis Causative Bacteria: Bergeyella cardium QL-PH.</title>
        <authorList>
            <person name="Pan H."/>
            <person name="Sun E."/>
            <person name="Zhang Y."/>
        </authorList>
    </citation>
    <scope>NUCLEOTIDE SEQUENCE [LARGE SCALE GENOMIC DNA]</scope>
    <source>
        <strain evidence="3 4">HPQL</strain>
    </source>
</reference>
<dbReference type="PANTHER" id="PTHR43272">
    <property type="entry name" value="LONG-CHAIN-FATTY-ACID--COA LIGASE"/>
    <property type="match status" value="1"/>
</dbReference>
<dbReference type="PRINTS" id="PR00154">
    <property type="entry name" value="AMPBINDING"/>
</dbReference>
<proteinExistence type="predicted"/>
<protein>
    <submittedName>
        <fullName evidence="3">AMP-binding protein</fullName>
    </submittedName>
</protein>
<sequence length="590" mass="66615">MKIERLFDIARNYAENFPKADMFATKRNGKWEKTSTAEFISLGNKFSRGLLKLGISPGDKISLITSATCTEWAAVDFGALQIGVITVPVYPTISPADYEFIFNDAEIKYCFVSDKKLLQKVEEIKAKVPSLQGIFTFEEVEGAANWIEIIDLGESEATQNEVEDLSNAIRAEDLATLIYTSGTTGRPKGVMLTHRNIIANIEGCYNITPIRKGLSYKNTRVLSFLPICHIFERMLFYFFQCRGFSFYFAESFDKLGENIKEVKPHYMTVVPRVLEKVYDKIYQKGTANGGLKSKIFHWAIRVAENKKGIGKPKGIKEKLADKLVFKKWREGLGGEIITLVSGSASLSERLNKIYQNAGIPILEGYGLTETSPVVAVNSFDRMKIGTVGPIVKNLDVKIQPDGEISVKGESIFKSYYNNEELTQEAFTEDGYFKTGDIGFIDEEGFLKITDRKKEMFKTSGGKYIAPQIIENLAKSSKFIERIMVVGDGEKMPCAIVQPDFSFAKNWAIIKHYNIGETPEQMSQDPKLKARIEKEIAKINTSLGNWEQIKKIELSPEIWSIEGGELTPTLKLKRKNIKEKYIALYNKLYEQ</sequence>
<dbReference type="GO" id="GO:0004467">
    <property type="term" value="F:long-chain fatty acid-CoA ligase activity"/>
    <property type="evidence" value="ECO:0007669"/>
    <property type="project" value="TreeGrafter"/>
</dbReference>
<dbReference type="Gene3D" id="3.40.50.12780">
    <property type="entry name" value="N-terminal domain of ligase-like"/>
    <property type="match status" value="2"/>
</dbReference>
<dbReference type="GO" id="GO:0016020">
    <property type="term" value="C:membrane"/>
    <property type="evidence" value="ECO:0007669"/>
    <property type="project" value="TreeGrafter"/>
</dbReference>
<dbReference type="KEGG" id="bcad:DBX24_08010"/>
<dbReference type="InterPro" id="IPR042099">
    <property type="entry name" value="ANL_N_sf"/>
</dbReference>
<dbReference type="PANTHER" id="PTHR43272:SF33">
    <property type="entry name" value="AMP-BINDING DOMAIN-CONTAINING PROTEIN-RELATED"/>
    <property type="match status" value="1"/>
</dbReference>
<gene>
    <name evidence="3" type="ORF">DBX24_08010</name>
</gene>
<keyword evidence="2" id="KW-0067">ATP-binding</keyword>
<keyword evidence="4" id="KW-1185">Reference proteome</keyword>
<name>A0A6P1QUX0_9FLAO</name>
<dbReference type="Pfam" id="PF00501">
    <property type="entry name" value="AMP-binding"/>
    <property type="match status" value="1"/>
</dbReference>
<dbReference type="AlphaFoldDB" id="A0A6P1QUX0"/>
<accession>A0A6P1QUX0</accession>
<dbReference type="OrthoDB" id="9803968at2"/>
<keyword evidence="1" id="KW-0547">Nucleotide-binding</keyword>
<dbReference type="RefSeq" id="WP_160224523.1">
    <property type="nucleotide sequence ID" value="NZ_CP029149.1"/>
</dbReference>
<dbReference type="Proteomes" id="UP000464318">
    <property type="component" value="Chromosome"/>
</dbReference>
<dbReference type="InterPro" id="IPR020845">
    <property type="entry name" value="AMP-binding_CS"/>
</dbReference>
<evidence type="ECO:0000256" key="1">
    <source>
        <dbReference type="ARBA" id="ARBA00022741"/>
    </source>
</evidence>
<dbReference type="EMBL" id="CP029149">
    <property type="protein sequence ID" value="QHN65826.1"/>
    <property type="molecule type" value="Genomic_DNA"/>
</dbReference>
<dbReference type="InterPro" id="IPR000873">
    <property type="entry name" value="AMP-dep_synth/lig_dom"/>
</dbReference>
<organism evidence="3 4">
    <name type="scientific">Bergeyella cardium</name>
    <dbReference type="NCBI Taxonomy" id="1585976"/>
    <lineage>
        <taxon>Bacteria</taxon>
        <taxon>Pseudomonadati</taxon>
        <taxon>Bacteroidota</taxon>
        <taxon>Flavobacteriia</taxon>
        <taxon>Flavobacteriales</taxon>
        <taxon>Weeksellaceae</taxon>
        <taxon>Bergeyella</taxon>
    </lineage>
</organism>
<evidence type="ECO:0000313" key="3">
    <source>
        <dbReference type="EMBL" id="QHN65826.1"/>
    </source>
</evidence>
<dbReference type="CDD" id="cd05907">
    <property type="entry name" value="VL_LC_FACS_like"/>
    <property type="match status" value="1"/>
</dbReference>
<dbReference type="InterPro" id="IPR020459">
    <property type="entry name" value="AMP-binding"/>
</dbReference>
<dbReference type="SUPFAM" id="SSF56801">
    <property type="entry name" value="Acetyl-CoA synthetase-like"/>
    <property type="match status" value="1"/>
</dbReference>
<evidence type="ECO:0000256" key="2">
    <source>
        <dbReference type="ARBA" id="ARBA00022840"/>
    </source>
</evidence>